<reference evidence="1 2" key="1">
    <citation type="journal article" date="2021" name="Hortic Res">
        <title>High-quality reference genome and annotation aids understanding of berry development for evergreen blueberry (Vaccinium darrowii).</title>
        <authorList>
            <person name="Yu J."/>
            <person name="Hulse-Kemp A.M."/>
            <person name="Babiker E."/>
            <person name="Staton M."/>
        </authorList>
    </citation>
    <scope>NUCLEOTIDE SEQUENCE [LARGE SCALE GENOMIC DNA]</scope>
    <source>
        <strain evidence="2">cv. NJ 8807/NJ 8810</strain>
        <tissue evidence="1">Young leaf</tissue>
    </source>
</reference>
<dbReference type="EMBL" id="CM037158">
    <property type="protein sequence ID" value="KAH7852025.1"/>
    <property type="molecule type" value="Genomic_DNA"/>
</dbReference>
<organism evidence="1 2">
    <name type="scientific">Vaccinium darrowii</name>
    <dbReference type="NCBI Taxonomy" id="229202"/>
    <lineage>
        <taxon>Eukaryota</taxon>
        <taxon>Viridiplantae</taxon>
        <taxon>Streptophyta</taxon>
        <taxon>Embryophyta</taxon>
        <taxon>Tracheophyta</taxon>
        <taxon>Spermatophyta</taxon>
        <taxon>Magnoliopsida</taxon>
        <taxon>eudicotyledons</taxon>
        <taxon>Gunneridae</taxon>
        <taxon>Pentapetalae</taxon>
        <taxon>asterids</taxon>
        <taxon>Ericales</taxon>
        <taxon>Ericaceae</taxon>
        <taxon>Vaccinioideae</taxon>
        <taxon>Vaccinieae</taxon>
        <taxon>Vaccinium</taxon>
    </lineage>
</organism>
<protein>
    <submittedName>
        <fullName evidence="1">Uncharacterized protein</fullName>
    </submittedName>
</protein>
<comment type="caution">
    <text evidence="1">The sequence shown here is derived from an EMBL/GenBank/DDBJ whole genome shotgun (WGS) entry which is preliminary data.</text>
</comment>
<keyword evidence="2" id="KW-1185">Reference proteome</keyword>
<evidence type="ECO:0000313" key="1">
    <source>
        <dbReference type="EMBL" id="KAH7852025.1"/>
    </source>
</evidence>
<accession>A0ACB7YEQ4</accession>
<dbReference type="Proteomes" id="UP000828048">
    <property type="component" value="Chromosome 8"/>
</dbReference>
<gene>
    <name evidence="1" type="ORF">Vadar_019630</name>
</gene>
<evidence type="ECO:0000313" key="2">
    <source>
        <dbReference type="Proteomes" id="UP000828048"/>
    </source>
</evidence>
<name>A0ACB7YEQ4_9ERIC</name>
<sequence length="174" mass="19870">MNSPKFKPPSLSFLDEEMEEEHEVLLNLCVSNSDVLAYFATQTEKSVRKGSIPGYIVINRGRIEGNTQLWNDYFSANPTFGEDKFGRRFRMRRPLFLRIVKAVKNHDNFFIVQKKDALGRLGLSTLQKITAVLRVLAYGTPADSTDEYLRIGESTTILCVKRFCRAIVKSIRST</sequence>
<proteinExistence type="predicted"/>